<keyword evidence="1" id="KW-0732">Signal</keyword>
<dbReference type="HOGENOM" id="CLU_156599_0_0_9"/>
<reference evidence="2" key="1">
    <citation type="submission" date="2012-11" db="EMBL/GenBank/DDBJ databases">
        <title>Dependencies among metagenomic species, viruses, plasmids and units of genetic variation.</title>
        <authorList>
            <person name="Nielsen H.B."/>
            <person name="Almeida M."/>
            <person name="Juncker A.S."/>
            <person name="Rasmussen S."/>
            <person name="Li J."/>
            <person name="Sunagawa S."/>
            <person name="Plichta D."/>
            <person name="Gautier L."/>
            <person name="Le Chatelier E."/>
            <person name="Peletier E."/>
            <person name="Bonde I."/>
            <person name="Nielsen T."/>
            <person name="Manichanh C."/>
            <person name="Arumugam M."/>
            <person name="Batto J."/>
            <person name="Santos M.B.Q.D."/>
            <person name="Blom N."/>
            <person name="Borruel N."/>
            <person name="Burgdorf K.S."/>
            <person name="Boumezbeur F."/>
            <person name="Casellas F."/>
            <person name="Dore J."/>
            <person name="Guarner F."/>
            <person name="Hansen T."/>
            <person name="Hildebrand F."/>
            <person name="Kaas R.S."/>
            <person name="Kennedy S."/>
            <person name="Kristiansen K."/>
            <person name="Kultima J.R."/>
            <person name="Leonard P."/>
            <person name="Levenez F."/>
            <person name="Lund O."/>
            <person name="Moumen B."/>
            <person name="Le Paslier D."/>
            <person name="Pons N."/>
            <person name="Pedersen O."/>
            <person name="Prifti E."/>
            <person name="Qin J."/>
            <person name="Raes J."/>
            <person name="Tap J."/>
            <person name="Tims S."/>
            <person name="Ussery D.W."/>
            <person name="Yamada T."/>
            <person name="MetaHit consortium"/>
            <person name="Renault P."/>
            <person name="Sicheritz-Ponten T."/>
            <person name="Bork P."/>
            <person name="Wang J."/>
            <person name="Brunak S."/>
            <person name="Ehrlich S.D."/>
        </authorList>
    </citation>
    <scope>NUCLEOTIDE SEQUENCE [LARGE SCALE GENOMIC DNA]</scope>
</reference>
<organism evidence="2">
    <name type="scientific">Phascolarctobacterium succinatutens CAG:287</name>
    <dbReference type="NCBI Taxonomy" id="1263101"/>
    <lineage>
        <taxon>Bacteria</taxon>
        <taxon>Bacillati</taxon>
        <taxon>Bacillota</taxon>
        <taxon>Negativicutes</taxon>
        <taxon>Acidaminococcales</taxon>
        <taxon>Acidaminococcaceae</taxon>
        <taxon>Phascolarctobacterium</taxon>
    </lineage>
</organism>
<accession>R6WPL5</accession>
<dbReference type="AlphaFoldDB" id="R6WPL5"/>
<sequence>MKRIFMLLTLILALMCPALAGASEVSSDKMILDWTTSKVWVNGGELCVTGTFVNKRSDLTITKLNDFIMRVTYTDKNGEQKQFTGRPVKFPLCKIPARGSRDLNLNFGKVADETVSNWVTAQTYTFTYINGARF</sequence>
<name>R6WPL5_9FIRM</name>
<gene>
    <name evidence="2" type="ORF">BN587_00442</name>
</gene>
<dbReference type="RefSeq" id="WP_021719534.1">
    <property type="nucleotide sequence ID" value="NZ_FR892764.1"/>
</dbReference>
<feature type="signal peptide" evidence="1">
    <location>
        <begin position="1"/>
        <end position="22"/>
    </location>
</feature>
<feature type="chain" id="PRO_5004435467" evidence="1">
    <location>
        <begin position="23"/>
        <end position="134"/>
    </location>
</feature>
<comment type="caution">
    <text evidence="2">The sequence shown here is derived from an EMBL/GenBank/DDBJ whole genome shotgun (WGS) entry which is preliminary data.</text>
</comment>
<dbReference type="EMBL" id="CBGL010000081">
    <property type="protein sequence ID" value="CDD11310.1"/>
    <property type="molecule type" value="Genomic_DNA"/>
</dbReference>
<evidence type="ECO:0000256" key="1">
    <source>
        <dbReference type="SAM" id="SignalP"/>
    </source>
</evidence>
<protein>
    <submittedName>
        <fullName evidence="2">Uncharacterized protein</fullName>
    </submittedName>
</protein>
<evidence type="ECO:0000313" key="2">
    <source>
        <dbReference type="EMBL" id="CDD11310.1"/>
    </source>
</evidence>
<proteinExistence type="predicted"/>
<dbReference type="Proteomes" id="UP000014937">
    <property type="component" value="Unassembled WGS sequence"/>
</dbReference>